<dbReference type="InParanoid" id="A0A098D4C4"/>
<organism evidence="1 3">
    <name type="scientific">Gibberella zeae (strain ATCC MYA-4620 / CBS 123657 / FGSC 9075 / NRRL 31084 / PH-1)</name>
    <name type="common">Wheat head blight fungus</name>
    <name type="synonym">Fusarium graminearum</name>
    <dbReference type="NCBI Taxonomy" id="229533"/>
    <lineage>
        <taxon>Eukaryota</taxon>
        <taxon>Fungi</taxon>
        <taxon>Dikarya</taxon>
        <taxon>Ascomycota</taxon>
        <taxon>Pezizomycotina</taxon>
        <taxon>Sordariomycetes</taxon>
        <taxon>Hypocreomycetidae</taxon>
        <taxon>Hypocreales</taxon>
        <taxon>Nectriaceae</taxon>
        <taxon>Fusarium</taxon>
    </lineage>
</organism>
<dbReference type="VEuPathDB" id="FungiDB:FGRAMPH1_01G04005"/>
<name>A0A098D4C4_GIBZE</name>
<reference evidence="2 3" key="2">
    <citation type="journal article" date="2010" name="Nature">
        <title>Comparative genomics reveals mobile pathogenicity chromosomes in Fusarium.</title>
        <authorList>
            <person name="Ma L.J."/>
            <person name="van der Does H.C."/>
            <person name="Borkovich K.A."/>
            <person name="Coleman J.J."/>
            <person name="Daboussi M.J."/>
            <person name="Di Pietro A."/>
            <person name="Dufresne M."/>
            <person name="Freitag M."/>
            <person name="Grabherr M."/>
            <person name="Henrissat B."/>
            <person name="Houterman P.M."/>
            <person name="Kang S."/>
            <person name="Shim W.B."/>
            <person name="Woloshuk C."/>
            <person name="Xie X."/>
            <person name="Xu J.R."/>
            <person name="Antoniw J."/>
            <person name="Baker S.E."/>
            <person name="Bluhm B.H."/>
            <person name="Breakspear A."/>
            <person name="Brown D.W."/>
            <person name="Butchko R.A."/>
            <person name="Chapman S."/>
            <person name="Coulson R."/>
            <person name="Coutinho P.M."/>
            <person name="Danchin E.G."/>
            <person name="Diener A."/>
            <person name="Gale L.R."/>
            <person name="Gardiner D.M."/>
            <person name="Goff S."/>
            <person name="Hammond-Kosack K.E."/>
            <person name="Hilburn K."/>
            <person name="Hua-Van A."/>
            <person name="Jonkers W."/>
            <person name="Kazan K."/>
            <person name="Kodira C.D."/>
            <person name="Koehrsen M."/>
            <person name="Kumar L."/>
            <person name="Lee Y.H."/>
            <person name="Li L."/>
            <person name="Manners J.M."/>
            <person name="Miranda-Saavedra D."/>
            <person name="Mukherjee M."/>
            <person name="Park G."/>
            <person name="Park J."/>
            <person name="Park S.Y."/>
            <person name="Proctor R.H."/>
            <person name="Regev A."/>
            <person name="Ruiz-Roldan M.C."/>
            <person name="Sain D."/>
            <person name="Sakthikumar S."/>
            <person name="Sykes S."/>
            <person name="Schwartz D.C."/>
            <person name="Turgeon B.G."/>
            <person name="Wapinski I."/>
            <person name="Yoder O."/>
            <person name="Young S."/>
            <person name="Zeng Q."/>
            <person name="Zhou S."/>
            <person name="Galagan J."/>
            <person name="Cuomo C.A."/>
            <person name="Kistler H.C."/>
            <person name="Rep M."/>
        </authorList>
    </citation>
    <scope>GENOME REANNOTATION</scope>
    <source>
        <strain evidence="3">ATCC MYA-4620 / CBS 123657 / FGSC 9075 / NRRL 31084 / PH-1</strain>
        <strain evidence="2">PH-1 / ATCC MYA-4620 / FGSC 9075 / NRRL 31084</strain>
    </source>
</reference>
<sequence>MDRSKASTAGLMHHNLVSITAPALLTRNRLQALPSSLWAVSIASAIDDGAGPRAWMTDISFLDLCFEC</sequence>
<dbReference type="EMBL" id="HG970332">
    <property type="protein sequence ID" value="CEF73809.1"/>
    <property type="molecule type" value="Genomic_DNA"/>
</dbReference>
<dbReference type="EnsemblFungi" id="CEF73809">
    <property type="protein sequence ID" value="CEF73809"/>
    <property type="gene ID" value="FGRRES_20053"/>
</dbReference>
<accession>A0A0E0RRD4</accession>
<reference evidence="2 3" key="1">
    <citation type="journal article" date="2007" name="Science">
        <title>The Fusarium graminearum genome reveals a link between localized polymorphism and pathogen specialization.</title>
        <authorList>
            <person name="Cuomo C.A."/>
            <person name="Gueldener U."/>
            <person name="Xu J.-R."/>
            <person name="Trail F."/>
            <person name="Turgeon B.G."/>
            <person name="Di Pietro A."/>
            <person name="Walton J.D."/>
            <person name="Ma L.-J."/>
            <person name="Baker S.E."/>
            <person name="Rep M."/>
            <person name="Adam G."/>
            <person name="Antoniw J."/>
            <person name="Baldwin T."/>
            <person name="Calvo S.E."/>
            <person name="Chang Y.-L."/>
            <person name="DeCaprio D."/>
            <person name="Gale L.R."/>
            <person name="Gnerre S."/>
            <person name="Goswami R.S."/>
            <person name="Hammond-Kosack K."/>
            <person name="Harris L.J."/>
            <person name="Hilburn K."/>
            <person name="Kennell J.C."/>
            <person name="Kroken S."/>
            <person name="Magnuson J.K."/>
            <person name="Mannhaupt G."/>
            <person name="Mauceli E.W."/>
            <person name="Mewes H.-W."/>
            <person name="Mitterbauer R."/>
            <person name="Muehlbauer G."/>
            <person name="Muensterkoetter M."/>
            <person name="Nelson D."/>
            <person name="O'Donnell K."/>
            <person name="Ouellet T."/>
            <person name="Qi W."/>
            <person name="Quesneville H."/>
            <person name="Roncero M.I.G."/>
            <person name="Seong K.-Y."/>
            <person name="Tetko I.V."/>
            <person name="Urban M."/>
            <person name="Waalwijk C."/>
            <person name="Ward T.J."/>
            <person name="Yao J."/>
            <person name="Birren B.W."/>
            <person name="Kistler H.C."/>
        </authorList>
    </citation>
    <scope>NUCLEOTIDE SEQUENCE [LARGE SCALE GENOMIC DNA]</scope>
    <source>
        <strain evidence="3">ATCC MYA-4620 / CBS 123657 / FGSC 9075 / NRRL 31084 / PH-1</strain>
        <strain evidence="2">PH-1 / ATCC MYA-4620 / FGSC 9075 / NRRL 31084</strain>
    </source>
</reference>
<protein>
    <submittedName>
        <fullName evidence="1">Chromosome 1, complete genome</fullName>
    </submittedName>
</protein>
<keyword evidence="3" id="KW-1185">Reference proteome</keyword>
<gene>
    <name evidence="1" type="ORF">FGRAMPH1_01T04005</name>
</gene>
<reference evidence="1 3" key="3">
    <citation type="journal article" date="2015" name="BMC Genomics">
        <title>The completed genome sequence of the pathogenic ascomycete fungus Fusarium graminearum.</title>
        <authorList>
            <person name="King R."/>
            <person name="Urban M."/>
            <person name="Hammond-Kosack M.C."/>
            <person name="Hassani-Pak K."/>
            <person name="Hammond-Kosack K.E."/>
        </authorList>
    </citation>
    <scope>NUCLEOTIDE SEQUENCE [LARGE SCALE GENOMIC DNA]</scope>
    <source>
        <strain evidence="3">ATCC MYA-4620 / CBS 123657 / FGSC 9075 / NRRL 31084 / PH-1</strain>
        <strain evidence="1">PH-1</strain>
    </source>
</reference>
<evidence type="ECO:0000313" key="3">
    <source>
        <dbReference type="Proteomes" id="UP000070720"/>
    </source>
</evidence>
<proteinExistence type="predicted"/>
<reference evidence="2" key="4">
    <citation type="submission" date="2017-01" db="UniProtKB">
        <authorList>
            <consortium name="EnsemblFungi"/>
        </authorList>
    </citation>
    <scope>IDENTIFICATION</scope>
    <source>
        <strain evidence="2">PH-1 / ATCC MYA-4620 / FGSC 9075 / NRRL 31084</strain>
    </source>
</reference>
<accession>A0A098D4C4</accession>
<dbReference type="AlphaFoldDB" id="A0A098D4C4"/>
<evidence type="ECO:0000313" key="2">
    <source>
        <dbReference type="EnsemblFungi" id="CEF73809"/>
    </source>
</evidence>
<dbReference type="Proteomes" id="UP000070720">
    <property type="component" value="Chromosome 1"/>
</dbReference>
<evidence type="ECO:0000313" key="1">
    <source>
        <dbReference type="EMBL" id="CEF73809.1"/>
    </source>
</evidence>